<dbReference type="Pfam" id="PF01551">
    <property type="entry name" value="Peptidase_M23"/>
    <property type="match status" value="1"/>
</dbReference>
<evidence type="ECO:0000313" key="5">
    <source>
        <dbReference type="Proteomes" id="UP000560000"/>
    </source>
</evidence>
<feature type="coiled-coil region" evidence="1">
    <location>
        <begin position="179"/>
        <end position="252"/>
    </location>
</feature>
<dbReference type="AlphaFoldDB" id="A0A841KH96"/>
<feature type="coiled-coil region" evidence="1">
    <location>
        <begin position="32"/>
        <end position="91"/>
    </location>
</feature>
<dbReference type="PANTHER" id="PTHR21666">
    <property type="entry name" value="PEPTIDASE-RELATED"/>
    <property type="match status" value="1"/>
</dbReference>
<dbReference type="InterPro" id="IPR011055">
    <property type="entry name" value="Dup_hybrid_motif"/>
</dbReference>
<dbReference type="Gene3D" id="2.70.70.10">
    <property type="entry name" value="Glucose Permease (Domain IIA)"/>
    <property type="match status" value="1"/>
</dbReference>
<dbReference type="InterPro" id="IPR016047">
    <property type="entry name" value="M23ase_b-sheet_dom"/>
</dbReference>
<proteinExistence type="predicted"/>
<dbReference type="GO" id="GO:0004222">
    <property type="term" value="F:metalloendopeptidase activity"/>
    <property type="evidence" value="ECO:0007669"/>
    <property type="project" value="TreeGrafter"/>
</dbReference>
<sequence>MILSHRLLRRGIVPTLLLLALLAGAWPRVSHADDAKQQQAQAKAKLDAVKKQIAQLTREQRDTSTRRDKLNAELARQADQLNAAARAVRESDAAIAAKHDALDKLDAQRKPLQAKLHAQRAALADLLRAAYALGHGSDLRLLLGDDDIARIGRALAYSRYFQRDRIERIRSLMQDLIKLQTLQQQIADEQQALQQERAQRQAHRQALSDARDRQRALLAKVQDQLKQQGQQLSQLQRNQKNLSDLIARLSNVFADIPRSLPDDTPFAKRRGHLPWPVRGKLVRNGDGVSIDAKRGSTVRAVAHGRIAFANWLRGYGMLIIVDHGNGWMSLYGDNESLLRDVGDWVNAGDSLGTVGIETGGHEGVYFGLRHQGKAVDPRPWLSKRP</sequence>
<dbReference type="CDD" id="cd12797">
    <property type="entry name" value="M23_peptidase"/>
    <property type="match status" value="1"/>
</dbReference>
<dbReference type="InterPro" id="IPR050570">
    <property type="entry name" value="Cell_wall_metabolism_enzyme"/>
</dbReference>
<feature type="signal peptide" evidence="2">
    <location>
        <begin position="1"/>
        <end position="32"/>
    </location>
</feature>
<dbReference type="RefSeq" id="WP_052394558.1">
    <property type="nucleotide sequence ID" value="NZ_JACHET010000001.1"/>
</dbReference>
<comment type="caution">
    <text evidence="4">The sequence shown here is derived from an EMBL/GenBank/DDBJ whole genome shotgun (WGS) entry which is preliminary data.</text>
</comment>
<keyword evidence="2" id="KW-0732">Signal</keyword>
<dbReference type="Gene3D" id="6.10.250.3150">
    <property type="match status" value="1"/>
</dbReference>
<dbReference type="EMBL" id="JACHET010000001">
    <property type="protein sequence ID" value="MBB6184532.1"/>
    <property type="molecule type" value="Genomic_DNA"/>
</dbReference>
<keyword evidence="1" id="KW-0175">Coiled coil</keyword>
<evidence type="ECO:0000259" key="3">
    <source>
        <dbReference type="Pfam" id="PF01551"/>
    </source>
</evidence>
<accession>A0A841KH96</accession>
<dbReference type="Proteomes" id="UP000560000">
    <property type="component" value="Unassembled WGS sequence"/>
</dbReference>
<dbReference type="OrthoDB" id="9784703at2"/>
<evidence type="ECO:0000256" key="2">
    <source>
        <dbReference type="SAM" id="SignalP"/>
    </source>
</evidence>
<reference evidence="4 5" key="1">
    <citation type="submission" date="2020-08" db="EMBL/GenBank/DDBJ databases">
        <title>Genomic Encyclopedia of Type Strains, Phase IV (KMG-IV): sequencing the most valuable type-strain genomes for metagenomic binning, comparative biology and taxonomic classification.</title>
        <authorList>
            <person name="Goeker M."/>
        </authorList>
    </citation>
    <scope>NUCLEOTIDE SEQUENCE [LARGE SCALE GENOMIC DNA]</scope>
    <source>
        <strain evidence="4 5">DSM 107085</strain>
    </source>
</reference>
<organism evidence="4 5">
    <name type="scientific">Oleiagrimonas soli</name>
    <dbReference type="NCBI Taxonomy" id="1543381"/>
    <lineage>
        <taxon>Bacteria</taxon>
        <taxon>Pseudomonadati</taxon>
        <taxon>Pseudomonadota</taxon>
        <taxon>Gammaproteobacteria</taxon>
        <taxon>Lysobacterales</taxon>
        <taxon>Rhodanobacteraceae</taxon>
        <taxon>Oleiagrimonas</taxon>
    </lineage>
</organism>
<feature type="chain" id="PRO_5032666664" evidence="2">
    <location>
        <begin position="33"/>
        <end position="385"/>
    </location>
</feature>
<dbReference type="PANTHER" id="PTHR21666:SF270">
    <property type="entry name" value="MUREIN HYDROLASE ACTIVATOR ENVC"/>
    <property type="match status" value="1"/>
</dbReference>
<name>A0A841KH96_9GAMM</name>
<evidence type="ECO:0000256" key="1">
    <source>
        <dbReference type="SAM" id="Coils"/>
    </source>
</evidence>
<gene>
    <name evidence="4" type="ORF">HNQ86_001877</name>
</gene>
<evidence type="ECO:0000313" key="4">
    <source>
        <dbReference type="EMBL" id="MBB6184532.1"/>
    </source>
</evidence>
<protein>
    <submittedName>
        <fullName evidence="4">Septal ring factor EnvC (AmiA/AmiB activator)</fullName>
    </submittedName>
</protein>
<feature type="domain" description="M23ase beta-sheet core" evidence="3">
    <location>
        <begin position="286"/>
        <end position="377"/>
    </location>
</feature>
<dbReference type="SUPFAM" id="SSF51261">
    <property type="entry name" value="Duplicated hybrid motif"/>
    <property type="match status" value="1"/>
</dbReference>